<evidence type="ECO:0000313" key="2">
    <source>
        <dbReference type="Proteomes" id="UP001057402"/>
    </source>
</evidence>
<reference evidence="2" key="1">
    <citation type="journal article" date="2023" name="Front. Plant Sci.">
        <title>Chromosomal-level genome assembly of Melastoma candidum provides insights into trichome evolution.</title>
        <authorList>
            <person name="Zhong Y."/>
            <person name="Wu W."/>
            <person name="Sun C."/>
            <person name="Zou P."/>
            <person name="Liu Y."/>
            <person name="Dai S."/>
            <person name="Zhou R."/>
        </authorList>
    </citation>
    <scope>NUCLEOTIDE SEQUENCE [LARGE SCALE GENOMIC DNA]</scope>
</reference>
<organism evidence="1 2">
    <name type="scientific">Melastoma candidum</name>
    <dbReference type="NCBI Taxonomy" id="119954"/>
    <lineage>
        <taxon>Eukaryota</taxon>
        <taxon>Viridiplantae</taxon>
        <taxon>Streptophyta</taxon>
        <taxon>Embryophyta</taxon>
        <taxon>Tracheophyta</taxon>
        <taxon>Spermatophyta</taxon>
        <taxon>Magnoliopsida</taxon>
        <taxon>eudicotyledons</taxon>
        <taxon>Gunneridae</taxon>
        <taxon>Pentapetalae</taxon>
        <taxon>rosids</taxon>
        <taxon>malvids</taxon>
        <taxon>Myrtales</taxon>
        <taxon>Melastomataceae</taxon>
        <taxon>Melastomatoideae</taxon>
        <taxon>Melastomateae</taxon>
        <taxon>Melastoma</taxon>
    </lineage>
</organism>
<evidence type="ECO:0000313" key="1">
    <source>
        <dbReference type="EMBL" id="KAI4384653.1"/>
    </source>
</evidence>
<sequence length="306" mass="33151">MVVLMSKFARVSANPPSKALPSFSQVFASHAHDRLLSLLSDAEPASLSTGKLSLSWLRRCLDMLPYMNRAFARLVASVDHPMSAWGSGLADEYLSYTLNLLEHLNRMSSAVNRLGHARVSLAHVLSVSGSVPPGSVKRLNGVMVDAPGKDYGKVRRRGEDGRGRTGAGKDWAICKALDVMKGVEFWVSGVVISALSSCASPYLEMRPAALQFLGPSVAAYLDKKLHEGILEKGICLAEVMEINDSVDAMASNGDGKSRGDEAQVLRSRLDGIEKMMEGLRKEVDCLFSEVLDSRNALLDCMRAAHC</sequence>
<keyword evidence="2" id="KW-1185">Reference proteome</keyword>
<dbReference type="EMBL" id="CM042881">
    <property type="protein sequence ID" value="KAI4384653.1"/>
    <property type="molecule type" value="Genomic_DNA"/>
</dbReference>
<gene>
    <name evidence="1" type="ORF">MLD38_002775</name>
</gene>
<dbReference type="Proteomes" id="UP001057402">
    <property type="component" value="Chromosome 2"/>
</dbReference>
<name>A0ACB9S206_9MYRT</name>
<protein>
    <submittedName>
        <fullName evidence="1">Uncharacterized protein</fullName>
    </submittedName>
</protein>
<accession>A0ACB9S206</accession>
<comment type="caution">
    <text evidence="1">The sequence shown here is derived from an EMBL/GenBank/DDBJ whole genome shotgun (WGS) entry which is preliminary data.</text>
</comment>
<proteinExistence type="predicted"/>